<evidence type="ECO:0000259" key="7">
    <source>
        <dbReference type="PROSITE" id="PS50109"/>
    </source>
</evidence>
<dbReference type="InterPro" id="IPR004358">
    <property type="entry name" value="Sig_transdc_His_kin-like_C"/>
</dbReference>
<name>A0A1T5CRQ8_9SPHN</name>
<dbReference type="InterPro" id="IPR003661">
    <property type="entry name" value="HisK_dim/P_dom"/>
</dbReference>
<keyword evidence="10" id="KW-1185">Reference proteome</keyword>
<evidence type="ECO:0000256" key="1">
    <source>
        <dbReference type="ARBA" id="ARBA00000085"/>
    </source>
</evidence>
<dbReference type="SUPFAM" id="SSF55874">
    <property type="entry name" value="ATPase domain of HSP90 chaperone/DNA topoisomerase II/histidine kinase"/>
    <property type="match status" value="1"/>
</dbReference>
<dbReference type="STRING" id="439228.SAMN06295920_104257"/>
<dbReference type="SMART" id="SM00065">
    <property type="entry name" value="GAF"/>
    <property type="match status" value="1"/>
</dbReference>
<dbReference type="Gene3D" id="3.40.50.2300">
    <property type="match status" value="1"/>
</dbReference>
<dbReference type="SMART" id="SM00388">
    <property type="entry name" value="HisKA"/>
    <property type="match status" value="1"/>
</dbReference>
<dbReference type="PROSITE" id="PS50110">
    <property type="entry name" value="RESPONSE_REGULATORY"/>
    <property type="match status" value="1"/>
</dbReference>
<dbReference type="AlphaFoldDB" id="A0A1T5CRQ8"/>
<dbReference type="Gene3D" id="1.10.287.130">
    <property type="match status" value="1"/>
</dbReference>
<dbReference type="SUPFAM" id="SSF52172">
    <property type="entry name" value="CheY-like"/>
    <property type="match status" value="1"/>
</dbReference>
<keyword evidence="3 6" id="KW-0597">Phosphoprotein</keyword>
<evidence type="ECO:0000256" key="5">
    <source>
        <dbReference type="ARBA" id="ARBA00022777"/>
    </source>
</evidence>
<dbReference type="RefSeq" id="WP_079648152.1">
    <property type="nucleotide sequence ID" value="NZ_FUYM01000004.1"/>
</dbReference>
<sequence>MRSSGVDDDSSAGDCLAGRWSLLASAIERLGGARTLEEITSILRGSARGIAGADGIAIVLRDGDLCHYVAEDAMAPLWSGQRFPAETCISGMAMRDRQPIVIPDVMADPRVPHAAYAVTFVRSMAMMPIGTPDPVAAMGAYWAEARQPDETAVTLLHTLGRAATTALENARLLDALGALNRALDARVADRTAELEQARDMIRQSQKMETIGQLTGNVAHDFNNLLTPIVGSLDLILSGMPLDERVLRTVRVAMDAADRARLLVDRLLAFARRQPLAPSPVDLRVLIESMRDLLITSLGVRVALTIDIEAELPAVRGDRHQLEMALLNLAVNARDAMPDGGVLSISARRAPAAGRPSDLAEGDYVRIAVTDSGRGMDEATRARATEPFFSTKEAGHGTGLGLSMAHGLAGQLGGTLRIDSAPGLGTTIGIWLPVATGAAKAPPPREAPRLVGKEGGLVLVIDDEPRVRSATAEMLGSLGYDVVQASNEREGLDLLDHGLDPVVVITDHIMPGMTGAELALHLRATRPALAVLIMSGYQGIDLLAPDIPRLAKPFRHKYLSAGIAAARELAAA</sequence>
<dbReference type="InterPro" id="IPR029016">
    <property type="entry name" value="GAF-like_dom_sf"/>
</dbReference>
<gene>
    <name evidence="9" type="ORF">SAMN06295920_104257</name>
</gene>
<dbReference type="Pfam" id="PF02518">
    <property type="entry name" value="HATPase_c"/>
    <property type="match status" value="1"/>
</dbReference>
<dbReference type="PRINTS" id="PR00344">
    <property type="entry name" value="BCTRLSENSOR"/>
</dbReference>
<reference evidence="10" key="1">
    <citation type="submission" date="2017-02" db="EMBL/GenBank/DDBJ databases">
        <authorList>
            <person name="Varghese N."/>
            <person name="Submissions S."/>
        </authorList>
    </citation>
    <scope>NUCLEOTIDE SEQUENCE [LARGE SCALE GENOMIC DNA]</scope>
    <source>
        <strain evidence="10">UM2</strain>
    </source>
</reference>
<keyword evidence="4" id="KW-0808">Transferase</keyword>
<dbReference type="Gene3D" id="3.30.450.40">
    <property type="match status" value="1"/>
</dbReference>
<accession>A0A1T5CRQ8</accession>
<feature type="modified residue" description="4-aspartylphosphate" evidence="6">
    <location>
        <position position="506"/>
    </location>
</feature>
<dbReference type="Pfam" id="PF00512">
    <property type="entry name" value="HisKA"/>
    <property type="match status" value="1"/>
</dbReference>
<dbReference type="Gene3D" id="3.30.565.10">
    <property type="entry name" value="Histidine kinase-like ATPase, C-terminal domain"/>
    <property type="match status" value="1"/>
</dbReference>
<dbReference type="SUPFAM" id="SSF47384">
    <property type="entry name" value="Homodimeric domain of signal transducing histidine kinase"/>
    <property type="match status" value="1"/>
</dbReference>
<evidence type="ECO:0000256" key="3">
    <source>
        <dbReference type="ARBA" id="ARBA00022553"/>
    </source>
</evidence>
<dbReference type="Pfam" id="PF00072">
    <property type="entry name" value="Response_reg"/>
    <property type="match status" value="1"/>
</dbReference>
<dbReference type="InterPro" id="IPR003594">
    <property type="entry name" value="HATPase_dom"/>
</dbReference>
<dbReference type="Pfam" id="PF13185">
    <property type="entry name" value="GAF_2"/>
    <property type="match status" value="1"/>
</dbReference>
<dbReference type="EC" id="2.7.13.3" evidence="2"/>
<feature type="domain" description="Response regulatory" evidence="8">
    <location>
        <begin position="456"/>
        <end position="566"/>
    </location>
</feature>
<feature type="domain" description="Histidine kinase" evidence="7">
    <location>
        <begin position="216"/>
        <end position="435"/>
    </location>
</feature>
<evidence type="ECO:0000313" key="10">
    <source>
        <dbReference type="Proteomes" id="UP000189818"/>
    </source>
</evidence>
<evidence type="ECO:0000256" key="6">
    <source>
        <dbReference type="PROSITE-ProRule" id="PRU00169"/>
    </source>
</evidence>
<dbReference type="GO" id="GO:0000155">
    <property type="term" value="F:phosphorelay sensor kinase activity"/>
    <property type="evidence" value="ECO:0007669"/>
    <property type="project" value="InterPro"/>
</dbReference>
<dbReference type="EMBL" id="FUYM01000004">
    <property type="protein sequence ID" value="SKB62162.1"/>
    <property type="molecule type" value="Genomic_DNA"/>
</dbReference>
<dbReference type="PANTHER" id="PTHR43065">
    <property type="entry name" value="SENSOR HISTIDINE KINASE"/>
    <property type="match status" value="1"/>
</dbReference>
<organism evidence="9 10">
    <name type="scientific">Rhizorhabdus histidinilytica</name>
    <dbReference type="NCBI Taxonomy" id="439228"/>
    <lineage>
        <taxon>Bacteria</taxon>
        <taxon>Pseudomonadati</taxon>
        <taxon>Pseudomonadota</taxon>
        <taxon>Alphaproteobacteria</taxon>
        <taxon>Sphingomonadales</taxon>
        <taxon>Sphingomonadaceae</taxon>
        <taxon>Rhizorhabdus</taxon>
    </lineage>
</organism>
<evidence type="ECO:0000313" key="9">
    <source>
        <dbReference type="EMBL" id="SKB62162.1"/>
    </source>
</evidence>
<dbReference type="InterPro" id="IPR005467">
    <property type="entry name" value="His_kinase_dom"/>
</dbReference>
<dbReference type="InterPro" id="IPR003018">
    <property type="entry name" value="GAF"/>
</dbReference>
<comment type="catalytic activity">
    <reaction evidence="1">
        <text>ATP + protein L-histidine = ADP + protein N-phospho-L-histidine.</text>
        <dbReference type="EC" id="2.7.13.3"/>
    </reaction>
</comment>
<keyword evidence="5 9" id="KW-0418">Kinase</keyword>
<dbReference type="SUPFAM" id="SSF55781">
    <property type="entry name" value="GAF domain-like"/>
    <property type="match status" value="1"/>
</dbReference>
<dbReference type="InterPro" id="IPR001789">
    <property type="entry name" value="Sig_transdc_resp-reg_receiver"/>
</dbReference>
<dbReference type="InterPro" id="IPR011006">
    <property type="entry name" value="CheY-like_superfamily"/>
</dbReference>
<dbReference type="CDD" id="cd00082">
    <property type="entry name" value="HisKA"/>
    <property type="match status" value="1"/>
</dbReference>
<evidence type="ECO:0000259" key="8">
    <source>
        <dbReference type="PROSITE" id="PS50110"/>
    </source>
</evidence>
<dbReference type="SMART" id="SM00448">
    <property type="entry name" value="REC"/>
    <property type="match status" value="1"/>
</dbReference>
<evidence type="ECO:0000256" key="2">
    <source>
        <dbReference type="ARBA" id="ARBA00012438"/>
    </source>
</evidence>
<dbReference type="Proteomes" id="UP000189818">
    <property type="component" value="Unassembled WGS sequence"/>
</dbReference>
<dbReference type="OrthoDB" id="9796100at2"/>
<dbReference type="PROSITE" id="PS50109">
    <property type="entry name" value="HIS_KIN"/>
    <property type="match status" value="1"/>
</dbReference>
<proteinExistence type="predicted"/>
<dbReference type="InterPro" id="IPR036097">
    <property type="entry name" value="HisK_dim/P_sf"/>
</dbReference>
<dbReference type="InterPro" id="IPR036890">
    <property type="entry name" value="HATPase_C_sf"/>
</dbReference>
<protein>
    <recommendedName>
        <fullName evidence="2">histidine kinase</fullName>
        <ecNumber evidence="2">2.7.13.3</ecNumber>
    </recommendedName>
</protein>
<dbReference type="SMART" id="SM00387">
    <property type="entry name" value="HATPase_c"/>
    <property type="match status" value="1"/>
</dbReference>
<dbReference type="PANTHER" id="PTHR43065:SF49">
    <property type="entry name" value="HISTIDINE KINASE"/>
    <property type="match status" value="1"/>
</dbReference>
<evidence type="ECO:0000256" key="4">
    <source>
        <dbReference type="ARBA" id="ARBA00022679"/>
    </source>
</evidence>